<feature type="transmembrane region" description="Helical" evidence="6">
    <location>
        <begin position="243"/>
        <end position="259"/>
    </location>
</feature>
<feature type="transmembrane region" description="Helical" evidence="6">
    <location>
        <begin position="44"/>
        <end position="63"/>
    </location>
</feature>
<reference evidence="7 8" key="1">
    <citation type="submission" date="2024-01" db="EMBL/GenBank/DDBJ databases">
        <title>Genomic insights into the taxonomy and metabolism of the cyanobacterium Pannus brasiliensis CCIBt3594.</title>
        <authorList>
            <person name="Machado M."/>
            <person name="Botero N.B."/>
            <person name="Andreote A.P.D."/>
            <person name="Feitosa A.M.T."/>
            <person name="Popin R."/>
            <person name="Sivonen K."/>
            <person name="Fiore M.F."/>
        </authorList>
    </citation>
    <scope>NUCLEOTIDE SEQUENCE [LARGE SCALE GENOMIC DNA]</scope>
    <source>
        <strain evidence="7 8">CCIBt3594</strain>
    </source>
</reference>
<keyword evidence="4 6" id="KW-1133">Transmembrane helix</keyword>
<evidence type="ECO:0000256" key="1">
    <source>
        <dbReference type="ARBA" id="ARBA00004141"/>
    </source>
</evidence>
<dbReference type="GO" id="GO:0005886">
    <property type="term" value="C:plasma membrane"/>
    <property type="evidence" value="ECO:0007669"/>
    <property type="project" value="UniProtKB-SubCell"/>
</dbReference>
<dbReference type="PANTHER" id="PTHR43701:SF2">
    <property type="entry name" value="MEMBRANE TRANSPORTER PROTEIN YJNA-RELATED"/>
    <property type="match status" value="1"/>
</dbReference>
<organism evidence="7 8">
    <name type="scientific">Pannus brasiliensis CCIBt3594</name>
    <dbReference type="NCBI Taxonomy" id="1427578"/>
    <lineage>
        <taxon>Bacteria</taxon>
        <taxon>Bacillati</taxon>
        <taxon>Cyanobacteriota</taxon>
        <taxon>Cyanophyceae</taxon>
        <taxon>Oscillatoriophycideae</taxon>
        <taxon>Chroococcales</taxon>
        <taxon>Microcystaceae</taxon>
        <taxon>Pannus</taxon>
    </lineage>
</organism>
<name>A0AAW9QPV3_9CHRO</name>
<keyword evidence="6" id="KW-1003">Cell membrane</keyword>
<feature type="transmembrane region" description="Helical" evidence="6">
    <location>
        <begin position="211"/>
        <end position="231"/>
    </location>
</feature>
<gene>
    <name evidence="7" type="ORF">V0288_00655</name>
</gene>
<dbReference type="EMBL" id="JBAFSM010000001">
    <property type="protein sequence ID" value="MEG3435616.1"/>
    <property type="molecule type" value="Genomic_DNA"/>
</dbReference>
<dbReference type="InterPro" id="IPR002781">
    <property type="entry name" value="TM_pro_TauE-like"/>
</dbReference>
<feature type="transmembrane region" description="Helical" evidence="6">
    <location>
        <begin position="183"/>
        <end position="204"/>
    </location>
</feature>
<dbReference type="Pfam" id="PF01925">
    <property type="entry name" value="TauE"/>
    <property type="match status" value="1"/>
</dbReference>
<comment type="subcellular location">
    <subcellularLocation>
        <location evidence="6">Cell membrane</location>
        <topology evidence="6">Multi-pass membrane protein</topology>
    </subcellularLocation>
    <subcellularLocation>
        <location evidence="1">Membrane</location>
        <topology evidence="1">Multi-pass membrane protein</topology>
    </subcellularLocation>
</comment>
<dbReference type="RefSeq" id="WP_332863064.1">
    <property type="nucleotide sequence ID" value="NZ_JBAFSM010000001.1"/>
</dbReference>
<evidence type="ECO:0000256" key="6">
    <source>
        <dbReference type="RuleBase" id="RU363041"/>
    </source>
</evidence>
<evidence type="ECO:0000313" key="8">
    <source>
        <dbReference type="Proteomes" id="UP001328733"/>
    </source>
</evidence>
<evidence type="ECO:0000313" key="7">
    <source>
        <dbReference type="EMBL" id="MEG3435616.1"/>
    </source>
</evidence>
<feature type="transmembrane region" description="Helical" evidence="6">
    <location>
        <begin position="144"/>
        <end position="177"/>
    </location>
</feature>
<keyword evidence="3 6" id="KW-0812">Transmembrane</keyword>
<dbReference type="AlphaFoldDB" id="A0AAW9QPV3"/>
<dbReference type="PANTHER" id="PTHR43701">
    <property type="entry name" value="MEMBRANE TRANSPORTER PROTEIN MJ0441-RELATED"/>
    <property type="match status" value="1"/>
</dbReference>
<evidence type="ECO:0000256" key="5">
    <source>
        <dbReference type="ARBA" id="ARBA00023136"/>
    </source>
</evidence>
<keyword evidence="8" id="KW-1185">Reference proteome</keyword>
<feature type="transmembrane region" description="Helical" evidence="6">
    <location>
        <begin position="70"/>
        <end position="88"/>
    </location>
</feature>
<evidence type="ECO:0000256" key="2">
    <source>
        <dbReference type="ARBA" id="ARBA00009142"/>
    </source>
</evidence>
<feature type="transmembrane region" description="Helical" evidence="6">
    <location>
        <begin position="100"/>
        <end position="118"/>
    </location>
</feature>
<proteinExistence type="inferred from homology"/>
<protein>
    <recommendedName>
        <fullName evidence="6">Probable membrane transporter protein</fullName>
    </recommendedName>
</protein>
<keyword evidence="5 6" id="KW-0472">Membrane</keyword>
<dbReference type="InterPro" id="IPR051598">
    <property type="entry name" value="TSUP/Inactive_protease-like"/>
</dbReference>
<evidence type="ECO:0000256" key="4">
    <source>
        <dbReference type="ARBA" id="ARBA00022989"/>
    </source>
</evidence>
<comment type="similarity">
    <text evidence="2 6">Belongs to the 4-toluene sulfonate uptake permease (TSUP) (TC 2.A.102) family.</text>
</comment>
<dbReference type="Proteomes" id="UP001328733">
    <property type="component" value="Unassembled WGS sequence"/>
</dbReference>
<evidence type="ECO:0000256" key="3">
    <source>
        <dbReference type="ARBA" id="ARBA00022692"/>
    </source>
</evidence>
<sequence length="297" mass="31640">MMWITGHIIAVFIGISLGLLGGGGSVLAVPTLVYVMGIPPKEAIVLTLVAVGFVSVLGAIPHWKLGNIQLKTAAIFGFSTMIGAYSGARIATLPFVTDTLQMLLFAAMMLVAALAMIVKSSRREKSIEPEELDFYSRPVCRYCWLWLITEGIGVGILTGLVGVGGGFAIVPALVLLAKLPVKQAIGTSLVIISMNSVAGFLGYFGRVPVNLSLLVSFTLAASIGMIAGAYLVKFVSAKHLQKAFGYFLLTISVFVLWQNREVFKPASSAKMSGNYAGLSGKKPHYATLSDNRSLSRY</sequence>
<accession>A0AAW9QPV3</accession>
<comment type="caution">
    <text evidence="7">The sequence shown here is derived from an EMBL/GenBank/DDBJ whole genome shotgun (WGS) entry which is preliminary data.</text>
</comment>